<dbReference type="PANTHER" id="PTHR45036">
    <property type="entry name" value="METHYLTRANSFERASE LIKE 7B"/>
    <property type="match status" value="1"/>
</dbReference>
<feature type="domain" description="Methyltransferase type 11" evidence="1">
    <location>
        <begin position="40"/>
        <end position="135"/>
    </location>
</feature>
<keyword evidence="2" id="KW-0489">Methyltransferase</keyword>
<accession>A0ABZ1C174</accession>
<reference evidence="2 3" key="1">
    <citation type="journal article" date="2024" name="Front. Microbiol.">
        <title>Novel thermophilic genera Geochorda gen. nov. and Carboxydochorda gen. nov. from the deep terrestrial subsurface reveal the ecophysiological diversity in the class Limnochordia.</title>
        <authorList>
            <person name="Karnachuk O.V."/>
            <person name="Lukina A.P."/>
            <person name="Avakyan M.R."/>
            <person name="Kadnikov V.V."/>
            <person name="Begmatov S."/>
            <person name="Beletsky A.V."/>
            <person name="Vlasova K.G."/>
            <person name="Novikov A.A."/>
            <person name="Shcherbakova V.A."/>
            <person name="Mardanov A.V."/>
            <person name="Ravin N.V."/>
        </authorList>
    </citation>
    <scope>NUCLEOTIDE SEQUENCE [LARGE SCALE GENOMIC DNA]</scope>
    <source>
        <strain evidence="2 3">L945</strain>
    </source>
</reference>
<dbReference type="PANTHER" id="PTHR45036:SF1">
    <property type="entry name" value="METHYLTRANSFERASE LIKE 7A"/>
    <property type="match status" value="1"/>
</dbReference>
<dbReference type="CDD" id="cd02440">
    <property type="entry name" value="AdoMet_MTases"/>
    <property type="match status" value="1"/>
</dbReference>
<keyword evidence="3" id="KW-1185">Reference proteome</keyword>
<dbReference type="Gene3D" id="3.40.50.150">
    <property type="entry name" value="Vaccinia Virus protein VP39"/>
    <property type="match status" value="1"/>
</dbReference>
<dbReference type="GO" id="GO:0032259">
    <property type="term" value="P:methylation"/>
    <property type="evidence" value="ECO:0007669"/>
    <property type="project" value="UniProtKB-KW"/>
</dbReference>
<dbReference type="InterPro" id="IPR052356">
    <property type="entry name" value="Thiol_S-MT"/>
</dbReference>
<proteinExistence type="predicted"/>
<dbReference type="RefSeq" id="WP_324717329.1">
    <property type="nucleotide sequence ID" value="NZ_CP141615.1"/>
</dbReference>
<evidence type="ECO:0000313" key="3">
    <source>
        <dbReference type="Proteomes" id="UP001332192"/>
    </source>
</evidence>
<name>A0ABZ1C174_9FIRM</name>
<dbReference type="InterPro" id="IPR013216">
    <property type="entry name" value="Methyltransf_11"/>
</dbReference>
<dbReference type="GO" id="GO:0008168">
    <property type="term" value="F:methyltransferase activity"/>
    <property type="evidence" value="ECO:0007669"/>
    <property type="project" value="UniProtKB-KW"/>
</dbReference>
<dbReference type="SUPFAM" id="SSF53335">
    <property type="entry name" value="S-adenosyl-L-methionine-dependent methyltransferases"/>
    <property type="match status" value="1"/>
</dbReference>
<evidence type="ECO:0000313" key="2">
    <source>
        <dbReference type="EMBL" id="WRP18058.1"/>
    </source>
</evidence>
<protein>
    <submittedName>
        <fullName evidence="2">Class I SAM-dependent methyltransferase</fullName>
    </submittedName>
</protein>
<dbReference type="EMBL" id="CP141615">
    <property type="protein sequence ID" value="WRP18058.1"/>
    <property type="molecule type" value="Genomic_DNA"/>
</dbReference>
<keyword evidence="2" id="KW-0808">Transferase</keyword>
<dbReference type="Pfam" id="PF08241">
    <property type="entry name" value="Methyltransf_11"/>
    <property type="match status" value="1"/>
</dbReference>
<dbReference type="InterPro" id="IPR029063">
    <property type="entry name" value="SAM-dependent_MTases_sf"/>
</dbReference>
<dbReference type="Proteomes" id="UP001332192">
    <property type="component" value="Chromosome"/>
</dbReference>
<evidence type="ECO:0000259" key="1">
    <source>
        <dbReference type="Pfam" id="PF08241"/>
    </source>
</evidence>
<sequence length="208" mass="22934">MGTSRPAFAWFMHHVFARLQPAFLWQLRRELTRRARGRVLEVGAGDGVNLALYDPARVDHVFALEPDPAMRRYLLRAAVRAPVPVAVLGGDAEHLPLADGTVDSLVYSLVLCTARQPAAAMAEARRVLRPGGRLLLLEHVVSEHPRWRRVQQAVNPVWSAVGGGCHLDRDTLATVRHQGFSLRLLRALPGALTPLVLAEATRSAPFTR</sequence>
<gene>
    <name evidence="2" type="ORF">U7230_03355</name>
</gene>
<organism evidence="2 3">
    <name type="scientific">Carboxydichorda subterranea</name>
    <dbReference type="NCBI Taxonomy" id="3109565"/>
    <lineage>
        <taxon>Bacteria</taxon>
        <taxon>Bacillati</taxon>
        <taxon>Bacillota</taxon>
        <taxon>Limnochordia</taxon>
        <taxon>Limnochordales</taxon>
        <taxon>Geochordaceae</taxon>
        <taxon>Carboxydichorda</taxon>
    </lineage>
</organism>